<evidence type="ECO:0000256" key="7">
    <source>
        <dbReference type="ARBA" id="ARBA00022729"/>
    </source>
</evidence>
<protein>
    <submittedName>
        <fullName evidence="19">TonB-dependent siderophore receptor</fullName>
    </submittedName>
</protein>
<evidence type="ECO:0000256" key="12">
    <source>
        <dbReference type="ARBA" id="ARBA00023237"/>
    </source>
</evidence>
<comment type="similarity">
    <text evidence="2 13 14">Belongs to the TonB-dependent receptor family.</text>
</comment>
<evidence type="ECO:0000256" key="13">
    <source>
        <dbReference type="PROSITE-ProRule" id="PRU01360"/>
    </source>
</evidence>
<dbReference type="RefSeq" id="WP_229489945.1">
    <property type="nucleotide sequence ID" value="NZ_JAIVFQ010000109.1"/>
</dbReference>
<keyword evidence="12 13" id="KW-0998">Cell outer membrane</keyword>
<evidence type="ECO:0000313" key="20">
    <source>
        <dbReference type="Proteomes" id="UP001199525"/>
    </source>
</evidence>
<organism evidence="19 20">
    <name type="scientific">Nostoc favosum CHAB5714</name>
    <dbReference type="NCBI Taxonomy" id="2780399"/>
    <lineage>
        <taxon>Bacteria</taxon>
        <taxon>Bacillati</taxon>
        <taxon>Cyanobacteriota</taxon>
        <taxon>Cyanophyceae</taxon>
        <taxon>Nostocales</taxon>
        <taxon>Nostocaceae</taxon>
        <taxon>Nostoc</taxon>
        <taxon>Nostoc favosum</taxon>
    </lineage>
</organism>
<keyword evidence="6 13" id="KW-0812">Transmembrane</keyword>
<keyword evidence="20" id="KW-1185">Reference proteome</keyword>
<dbReference type="InterPro" id="IPR037066">
    <property type="entry name" value="Plug_dom_sf"/>
</dbReference>
<evidence type="ECO:0000256" key="8">
    <source>
        <dbReference type="ARBA" id="ARBA00023004"/>
    </source>
</evidence>
<feature type="region of interest" description="Disordered" evidence="15">
    <location>
        <begin position="92"/>
        <end position="120"/>
    </location>
</feature>
<evidence type="ECO:0000259" key="17">
    <source>
        <dbReference type="Pfam" id="PF07715"/>
    </source>
</evidence>
<evidence type="ECO:0000256" key="9">
    <source>
        <dbReference type="ARBA" id="ARBA00023065"/>
    </source>
</evidence>
<feature type="domain" description="TonB-dependent receptor-like beta-barrel" evidence="16">
    <location>
        <begin position="322"/>
        <end position="714"/>
    </location>
</feature>
<keyword evidence="8" id="KW-0408">Iron</keyword>
<evidence type="ECO:0000259" key="16">
    <source>
        <dbReference type="Pfam" id="PF00593"/>
    </source>
</evidence>
<dbReference type="PROSITE" id="PS52016">
    <property type="entry name" value="TONB_DEPENDENT_REC_3"/>
    <property type="match status" value="1"/>
</dbReference>
<proteinExistence type="inferred from homology"/>
<keyword evidence="9" id="KW-0406">Ion transport</keyword>
<reference evidence="19 20" key="1">
    <citation type="journal article" date="2021" name="Microorganisms">
        <title>Genome Evolution of Filamentous Cyanobacterium Nostoc Species: From Facultative Symbiosis to Free Living.</title>
        <authorList>
            <person name="Huo D."/>
            <person name="Li H."/>
            <person name="Cai F."/>
            <person name="Guo X."/>
            <person name="Qiao Z."/>
            <person name="Wang W."/>
            <person name="Yu G."/>
            <person name="Li R."/>
        </authorList>
    </citation>
    <scope>NUCLEOTIDE SEQUENCE [LARGE SCALE GENOMIC DNA]</scope>
    <source>
        <strain evidence="19 20">CHAB 5714</strain>
    </source>
</reference>
<dbReference type="CDD" id="cd01347">
    <property type="entry name" value="ligand_gated_channel"/>
    <property type="match status" value="1"/>
</dbReference>
<dbReference type="InterPro" id="IPR021731">
    <property type="entry name" value="AMIN_dom"/>
</dbReference>
<feature type="domain" description="AMIN" evidence="18">
    <location>
        <begin position="3"/>
        <end position="85"/>
    </location>
</feature>
<dbReference type="Gene3D" id="2.40.170.20">
    <property type="entry name" value="TonB-dependent receptor, beta-barrel domain"/>
    <property type="match status" value="1"/>
</dbReference>
<keyword evidence="3 13" id="KW-0813">Transport</keyword>
<keyword evidence="19" id="KW-0675">Receptor</keyword>
<feature type="domain" description="TonB-dependent receptor plug" evidence="17">
    <location>
        <begin position="149"/>
        <end position="242"/>
    </location>
</feature>
<accession>A0ABS8IJG3</accession>
<evidence type="ECO:0000256" key="11">
    <source>
        <dbReference type="ARBA" id="ARBA00023136"/>
    </source>
</evidence>
<keyword evidence="11 13" id="KW-0472">Membrane</keyword>
<keyword evidence="7" id="KW-0732">Signal</keyword>
<evidence type="ECO:0000256" key="10">
    <source>
        <dbReference type="ARBA" id="ARBA00023077"/>
    </source>
</evidence>
<evidence type="ECO:0000259" key="18">
    <source>
        <dbReference type="Pfam" id="PF11741"/>
    </source>
</evidence>
<dbReference type="SUPFAM" id="SSF56935">
    <property type="entry name" value="Porins"/>
    <property type="match status" value="1"/>
</dbReference>
<dbReference type="InterPro" id="IPR039426">
    <property type="entry name" value="TonB-dep_rcpt-like"/>
</dbReference>
<dbReference type="PANTHER" id="PTHR32552">
    <property type="entry name" value="FERRICHROME IRON RECEPTOR-RELATED"/>
    <property type="match status" value="1"/>
</dbReference>
<dbReference type="InterPro" id="IPR010105">
    <property type="entry name" value="TonB_sidphr_rcpt"/>
</dbReference>
<dbReference type="InterPro" id="IPR012910">
    <property type="entry name" value="Plug_dom"/>
</dbReference>
<dbReference type="InterPro" id="IPR036942">
    <property type="entry name" value="Beta-barrel_TonB_sf"/>
</dbReference>
<evidence type="ECO:0000256" key="1">
    <source>
        <dbReference type="ARBA" id="ARBA00004571"/>
    </source>
</evidence>
<keyword evidence="10 14" id="KW-0798">TonB box</keyword>
<dbReference type="EMBL" id="JAIVFQ010000109">
    <property type="protein sequence ID" value="MCC5604121.1"/>
    <property type="molecule type" value="Genomic_DNA"/>
</dbReference>
<dbReference type="Proteomes" id="UP001199525">
    <property type="component" value="Unassembled WGS sequence"/>
</dbReference>
<keyword evidence="4 13" id="KW-1134">Transmembrane beta strand</keyword>
<comment type="subcellular location">
    <subcellularLocation>
        <location evidence="1 13">Cell outer membrane</location>
        <topology evidence="1 13">Multi-pass membrane protein</topology>
    </subcellularLocation>
</comment>
<dbReference type="Gene3D" id="2.170.130.10">
    <property type="entry name" value="TonB-dependent receptor, plug domain"/>
    <property type="match status" value="1"/>
</dbReference>
<evidence type="ECO:0000256" key="4">
    <source>
        <dbReference type="ARBA" id="ARBA00022452"/>
    </source>
</evidence>
<keyword evidence="5" id="KW-0410">Iron transport</keyword>
<evidence type="ECO:0000313" key="19">
    <source>
        <dbReference type="EMBL" id="MCC5604121.1"/>
    </source>
</evidence>
<feature type="compositionally biased region" description="Low complexity" evidence="15">
    <location>
        <begin position="92"/>
        <end position="107"/>
    </location>
</feature>
<dbReference type="NCBIfam" id="TIGR01783">
    <property type="entry name" value="TonB-siderophor"/>
    <property type="match status" value="1"/>
</dbReference>
<dbReference type="Pfam" id="PF07715">
    <property type="entry name" value="Plug"/>
    <property type="match status" value="1"/>
</dbReference>
<comment type="caution">
    <text evidence="19">The sequence shown here is derived from an EMBL/GenBank/DDBJ whole genome shotgun (WGS) entry which is preliminary data.</text>
</comment>
<gene>
    <name evidence="19" type="ORF">LC586_34375</name>
</gene>
<evidence type="ECO:0000256" key="3">
    <source>
        <dbReference type="ARBA" id="ARBA00022448"/>
    </source>
</evidence>
<evidence type="ECO:0000256" key="2">
    <source>
        <dbReference type="ARBA" id="ARBA00009810"/>
    </source>
</evidence>
<evidence type="ECO:0000256" key="15">
    <source>
        <dbReference type="SAM" id="MobiDB-lite"/>
    </source>
</evidence>
<evidence type="ECO:0000256" key="5">
    <source>
        <dbReference type="ARBA" id="ARBA00022496"/>
    </source>
</evidence>
<dbReference type="Pfam" id="PF11741">
    <property type="entry name" value="AMIN"/>
    <property type="match status" value="1"/>
</dbReference>
<dbReference type="PANTHER" id="PTHR32552:SF68">
    <property type="entry name" value="FERRICHROME OUTER MEMBRANE TRANSPORTER_PHAGE RECEPTOR"/>
    <property type="match status" value="1"/>
</dbReference>
<sequence length="740" mass="81781">MLLETPTSDKLQTIVKNEGNNFIADIPNTQLRLTNGNSFRQEKPVSGITEIIVINQDANSIRVVVAGEVSAPKVELFDDDKGLVFGVIPAITSTQQPQTPDTSNPSSETPATIPSTEADEPIELTVTGEREGEYNAQNAPSSTKIDAPLRDIPQAIQVVPEQVLKDRQVTRLDEFTDNVSGVQRVFGFGTTSGYNIRGFFAGYESLRNGFRDQGNQRDIANIQQVEVLKGPSSVLYGGGASASLSGIVNTVTKKPLDSPLYQANFTAGSFDFYRSSIDATGPLLSDRSALYRLNVAYDNANSYRDFVNSENFFIAPALTLQLGPRTTLTTEYEHLNYSYIFDKGLPLDPVSLQLPVNRFIGEPGLDPTTGTVNSLTSNFEHNFSDNWKFRQGLNVTISNTEVGNSRVYSISLQDDGSTLDRTSSVGAQKNENYTLQSEVSGKFNTGSLRHNILVGVELARFKYGYDVFEAPLAPINIFNPVYGARPGAFTLSFAGEQGADNVGIYLQDLVELSPNLKIAVGGRFDVVDSFYKDRPTNTVVNEQTDSRFSPRVGIVYQPSMSTSVYFNWTNSFVPQIFSRSRTNEQFKPEIGEQFEVGLKQNLFDDRISATLAFYQITRQNVLTPDPVDRDNFSIQTGEQRSRGIELDVAGEIIPGWKIIATYAYTNAEVTEDNNLNLIGDRTTGVPEHSTSLWTTYEFQRGNLQGLGFGLGLIYAALFAPLSKEIIRKYIQFYKKLMPIC</sequence>
<dbReference type="InterPro" id="IPR000531">
    <property type="entry name" value="Beta-barrel_TonB"/>
</dbReference>
<dbReference type="Pfam" id="PF00593">
    <property type="entry name" value="TonB_dep_Rec_b-barrel"/>
    <property type="match status" value="1"/>
</dbReference>
<evidence type="ECO:0000256" key="6">
    <source>
        <dbReference type="ARBA" id="ARBA00022692"/>
    </source>
</evidence>
<name>A0ABS8IJG3_9NOSO</name>
<evidence type="ECO:0000256" key="14">
    <source>
        <dbReference type="RuleBase" id="RU003357"/>
    </source>
</evidence>